<protein>
    <recommendedName>
        <fullName evidence="4">Nose resistant to fluoxetine protein 6</fullName>
    </recommendedName>
</protein>
<feature type="transmembrane region" description="Helical" evidence="1">
    <location>
        <begin position="108"/>
        <end position="126"/>
    </location>
</feature>
<dbReference type="OrthoDB" id="118951at2759"/>
<keyword evidence="1" id="KW-0812">Transmembrane</keyword>
<gene>
    <name evidence="2" type="ORF">AFUS01_LOCUS41627</name>
</gene>
<name>A0A8J2LHI6_9HEXA</name>
<dbReference type="PANTHER" id="PTHR11161:SF0">
    <property type="entry name" value="O-ACYLTRANSFERASE LIKE PROTEIN"/>
    <property type="match status" value="1"/>
</dbReference>
<evidence type="ECO:0000256" key="1">
    <source>
        <dbReference type="SAM" id="Phobius"/>
    </source>
</evidence>
<proteinExistence type="predicted"/>
<keyword evidence="1" id="KW-1133">Transmembrane helix</keyword>
<dbReference type="AlphaFoldDB" id="A0A8J2LHI6"/>
<dbReference type="InterPro" id="IPR052728">
    <property type="entry name" value="O2_lipid_transport_reg"/>
</dbReference>
<keyword evidence="3" id="KW-1185">Reference proteome</keyword>
<dbReference type="Proteomes" id="UP000708208">
    <property type="component" value="Unassembled WGS sequence"/>
</dbReference>
<feature type="non-terminal residue" evidence="2">
    <location>
        <position position="1"/>
    </location>
</feature>
<evidence type="ECO:0000313" key="3">
    <source>
        <dbReference type="Proteomes" id="UP000708208"/>
    </source>
</evidence>
<organism evidence="2 3">
    <name type="scientific">Allacma fusca</name>
    <dbReference type="NCBI Taxonomy" id="39272"/>
    <lineage>
        <taxon>Eukaryota</taxon>
        <taxon>Metazoa</taxon>
        <taxon>Ecdysozoa</taxon>
        <taxon>Arthropoda</taxon>
        <taxon>Hexapoda</taxon>
        <taxon>Collembola</taxon>
        <taxon>Symphypleona</taxon>
        <taxon>Sminthuridae</taxon>
        <taxon>Allacma</taxon>
    </lineage>
</organism>
<keyword evidence="1" id="KW-0472">Membrane</keyword>
<dbReference type="EMBL" id="CAJVCH010562611">
    <property type="protein sequence ID" value="CAG7831908.1"/>
    <property type="molecule type" value="Genomic_DNA"/>
</dbReference>
<evidence type="ECO:0008006" key="4">
    <source>
        <dbReference type="Google" id="ProtNLM"/>
    </source>
</evidence>
<reference evidence="2" key="1">
    <citation type="submission" date="2021-06" db="EMBL/GenBank/DDBJ databases">
        <authorList>
            <person name="Hodson N. C."/>
            <person name="Mongue J. A."/>
            <person name="Jaron S. K."/>
        </authorList>
    </citation>
    <scope>NUCLEOTIDE SEQUENCE</scope>
</reference>
<dbReference type="PANTHER" id="PTHR11161">
    <property type="entry name" value="O-ACYLTRANSFERASE"/>
    <property type="match status" value="1"/>
</dbReference>
<evidence type="ECO:0000313" key="2">
    <source>
        <dbReference type="EMBL" id="CAG7831908.1"/>
    </source>
</evidence>
<feature type="transmembrane region" description="Helical" evidence="1">
    <location>
        <begin position="44"/>
        <end position="64"/>
    </location>
</feature>
<accession>A0A8J2LHI6</accession>
<feature type="non-terminal residue" evidence="2">
    <location>
        <position position="127"/>
    </location>
</feature>
<feature type="transmembrane region" description="Helical" evidence="1">
    <location>
        <begin position="76"/>
        <end position="96"/>
    </location>
</feature>
<sequence>GWSLSTVFALTIIYSGIYYFDPKNSEETFTSFHAAAFAGLERTIWGFCIAWVIFACVSGYGGWVNKILSLKIFMPLGRLTFCMYVTSYHIQLIYHLSLPHPQHYSKYSMVNLYFAHMVMSGLVAYVL</sequence>
<comment type="caution">
    <text evidence="2">The sequence shown here is derived from an EMBL/GenBank/DDBJ whole genome shotgun (WGS) entry which is preliminary data.</text>
</comment>